<dbReference type="SUPFAM" id="SSF51338">
    <property type="entry name" value="Composite domain of metallo-dependent hydrolases"/>
    <property type="match status" value="1"/>
</dbReference>
<dbReference type="InterPro" id="IPR002026">
    <property type="entry name" value="Urease_gamma/gamma-beta_su"/>
</dbReference>
<keyword evidence="5 6" id="KW-0378">Hydrolase</keyword>
<evidence type="ECO:0000313" key="11">
    <source>
        <dbReference type="Proteomes" id="UP000663832"/>
    </source>
</evidence>
<dbReference type="Pfam" id="PF00699">
    <property type="entry name" value="Urease_beta"/>
    <property type="match status" value="1"/>
</dbReference>
<dbReference type="EMBL" id="CAJNOI010000004">
    <property type="protein sequence ID" value="CAF0742587.1"/>
    <property type="molecule type" value="Genomic_DNA"/>
</dbReference>
<dbReference type="AlphaFoldDB" id="A0A813NTR3"/>
<dbReference type="Proteomes" id="UP000663832">
    <property type="component" value="Unassembled WGS sequence"/>
</dbReference>
<dbReference type="PROSITE" id="PS51368">
    <property type="entry name" value="UREASE_3"/>
    <property type="match status" value="1"/>
</dbReference>
<dbReference type="InterPro" id="IPR005848">
    <property type="entry name" value="Urease_asu"/>
</dbReference>
<evidence type="ECO:0000256" key="2">
    <source>
        <dbReference type="ARBA" id="ARBA00012934"/>
    </source>
</evidence>
<dbReference type="Pfam" id="PF00449">
    <property type="entry name" value="Urease_alpha"/>
    <property type="match status" value="1"/>
</dbReference>
<dbReference type="InterPro" id="IPR050069">
    <property type="entry name" value="Urease_subunit"/>
</dbReference>
<evidence type="ECO:0000256" key="3">
    <source>
        <dbReference type="ARBA" id="ARBA00022596"/>
    </source>
</evidence>
<dbReference type="Pfam" id="PF01979">
    <property type="entry name" value="Amidohydro_1"/>
    <property type="match status" value="1"/>
</dbReference>
<evidence type="ECO:0000256" key="1">
    <source>
        <dbReference type="ARBA" id="ARBA00004897"/>
    </source>
</evidence>
<dbReference type="NCBIfam" id="TIGR00192">
    <property type="entry name" value="urease_beta"/>
    <property type="match status" value="1"/>
</dbReference>
<dbReference type="InterPro" id="IPR032466">
    <property type="entry name" value="Metal_Hydrolase"/>
</dbReference>
<dbReference type="CDD" id="cd00407">
    <property type="entry name" value="Urease_beta"/>
    <property type="match status" value="1"/>
</dbReference>
<dbReference type="EC" id="3.5.1.5" evidence="2 6"/>
<dbReference type="PIRSF" id="PIRSF001222">
    <property type="entry name" value="Urease"/>
    <property type="match status" value="1"/>
</dbReference>
<dbReference type="GO" id="GO:0016151">
    <property type="term" value="F:nickel cation binding"/>
    <property type="evidence" value="ECO:0007669"/>
    <property type="project" value="InterPro"/>
</dbReference>
<dbReference type="InterPro" id="IPR006680">
    <property type="entry name" value="Amidohydro-rel"/>
</dbReference>
<dbReference type="InterPro" id="IPR017951">
    <property type="entry name" value="Urease_asu_c"/>
</dbReference>
<dbReference type="InterPro" id="IPR011059">
    <property type="entry name" value="Metal-dep_hydrolase_composite"/>
</dbReference>
<dbReference type="Gene3D" id="2.10.150.10">
    <property type="entry name" value="Urease, beta subunit"/>
    <property type="match status" value="1"/>
</dbReference>
<dbReference type="InterPro" id="IPR008221">
    <property type="entry name" value="Urease"/>
</dbReference>
<evidence type="ECO:0000256" key="6">
    <source>
        <dbReference type="PIRNR" id="PIRNR001222"/>
    </source>
</evidence>
<dbReference type="PANTHER" id="PTHR33569">
    <property type="entry name" value="UREASE"/>
    <property type="match status" value="1"/>
</dbReference>
<evidence type="ECO:0000256" key="7">
    <source>
        <dbReference type="PROSITE-ProRule" id="PRU00700"/>
    </source>
</evidence>
<evidence type="ECO:0000313" key="9">
    <source>
        <dbReference type="EMBL" id="CAF0742587.1"/>
    </source>
</evidence>
<dbReference type="Gene3D" id="3.20.20.140">
    <property type="entry name" value="Metal-dependent hydrolases"/>
    <property type="match status" value="2"/>
</dbReference>
<sequence length="819" mass="89316">MRLTEREFENLKISYAGSVAQKRLARGIRLNYPEAVALISAQCLEFIRDGKSSLSDIQQQAKKLLGKNMVLSGVQQMIKEINLEATFPDGVKVVIIRNPICTDMGDLELALYGSFLPIPSTDLFQKANDADSGPHPGEIFLKDAQPIIINGDRDSIFITVTNESTELISIGSHFHFVEANRHLAFDRTLAYGMRLNIPAGDILTFNPGEQKEAPIIPIGGQRIIHGGNGLFDGPVNDENLKKNQKNLRKNNFLHVDEKNSLEKVNRRSTKYTIPRDLYLVRYGPTIGDRILLGDTNLVIQIETDLTTYGEECTFGLGKVLREGMGQASNTRNDVALDTVITNVVIIDAVLGIIKADVGIKDGVIAGVGKAGNPQTMTGVTAGMIIGVGTEVIQGESLILTAGGIDGCAYFTSPDVVTEAIMSGVTTMFGGGTGMNGSVTMSTPGPNHIKYMIQATDDYPMNFGFYGKGNTSKAEGLSKELEDQIVAGAIGLRLDERWGATPSAIDTCLRVAEYHDISVHADLDSLREAYSAPDAIPMFRDRVVLIPCTETAAARSNFFDLLQQPNVIITSCNNKAAVYRQPGENQKQLAIEDFLHDIGAISIISTSSQSGGHVGRIVSRTWQIADKMKAITGYLSEDTENANDNNRVRRYIAKYTINPALVHGCAHVIGSVEQHKMADLVLWQPMFFGVKPEMIIKGGQVSWSQAGIGVYADVRPEPICLRKKFGAVGRSPNANSVVFVSKACAELSASNSYGICKHVEAVHDIRMITRLHMIRNDNTPKIDIDTTTGQITIEKDGEKIVSEPLPLAARLPLAQRYFMF</sequence>
<dbReference type="PANTHER" id="PTHR33569:SF1">
    <property type="entry name" value="UREASE"/>
    <property type="match status" value="1"/>
</dbReference>
<evidence type="ECO:0000256" key="4">
    <source>
        <dbReference type="ARBA" id="ARBA00022723"/>
    </source>
</evidence>
<evidence type="ECO:0000313" key="10">
    <source>
        <dbReference type="EMBL" id="CAF0967888.1"/>
    </source>
</evidence>
<evidence type="ECO:0000259" key="8">
    <source>
        <dbReference type="PROSITE" id="PS51368"/>
    </source>
</evidence>
<dbReference type="SUPFAM" id="SSF54111">
    <property type="entry name" value="Urease, gamma-subunit"/>
    <property type="match status" value="1"/>
</dbReference>
<protein>
    <recommendedName>
        <fullName evidence="2 6">Urease</fullName>
        <ecNumber evidence="2 6">3.5.1.5</ecNumber>
    </recommendedName>
    <alternativeName>
        <fullName evidence="6">Urea amidohydrolase</fullName>
    </alternativeName>
</protein>
<dbReference type="UniPathway" id="UPA00258">
    <property type="reaction ID" value="UER00370"/>
</dbReference>
<dbReference type="GO" id="GO:0009039">
    <property type="term" value="F:urease activity"/>
    <property type="evidence" value="ECO:0007669"/>
    <property type="project" value="UniProtKB-EC"/>
</dbReference>
<proteinExistence type="inferred from homology"/>
<dbReference type="PRINTS" id="PR01752">
    <property type="entry name" value="UREASE"/>
</dbReference>
<dbReference type="HAMAP" id="MF_01953">
    <property type="entry name" value="Urease_alpha"/>
    <property type="match status" value="1"/>
</dbReference>
<organism evidence="9 12">
    <name type="scientific">Adineta steineri</name>
    <dbReference type="NCBI Taxonomy" id="433720"/>
    <lineage>
        <taxon>Eukaryota</taxon>
        <taxon>Metazoa</taxon>
        <taxon>Spiralia</taxon>
        <taxon>Gnathifera</taxon>
        <taxon>Rotifera</taxon>
        <taxon>Eurotatoria</taxon>
        <taxon>Bdelloidea</taxon>
        <taxon>Adinetida</taxon>
        <taxon>Adinetidae</taxon>
        <taxon>Adineta</taxon>
    </lineage>
</organism>
<dbReference type="SUPFAM" id="SSF51278">
    <property type="entry name" value="Urease, beta-subunit"/>
    <property type="match status" value="1"/>
</dbReference>
<dbReference type="Gene3D" id="2.30.40.10">
    <property type="entry name" value="Urease, subunit C, domain 1"/>
    <property type="match status" value="1"/>
</dbReference>
<dbReference type="NCBIfam" id="NF009671">
    <property type="entry name" value="PRK13192.1"/>
    <property type="match status" value="1"/>
</dbReference>
<keyword evidence="11" id="KW-1185">Reference proteome</keyword>
<name>A0A813NTR3_9BILA</name>
<feature type="domain" description="Urease" evidence="8">
    <location>
        <begin position="402"/>
        <end position="819"/>
    </location>
</feature>
<dbReference type="InterPro" id="IPR011612">
    <property type="entry name" value="Urease_alpha_N_dom"/>
</dbReference>
<dbReference type="Proteomes" id="UP000663877">
    <property type="component" value="Unassembled WGS sequence"/>
</dbReference>
<accession>A0A813NTR3</accession>
<comment type="caution">
    <text evidence="7">Lacks conserved residue(s) required for the propagation of feature annotation.</text>
</comment>
<dbReference type="CDD" id="cd00390">
    <property type="entry name" value="Urease_gamma"/>
    <property type="match status" value="1"/>
</dbReference>
<dbReference type="InterPro" id="IPR036461">
    <property type="entry name" value="Urease_betasu_sf"/>
</dbReference>
<dbReference type="EMBL" id="CAJNOM010000067">
    <property type="protein sequence ID" value="CAF0967888.1"/>
    <property type="molecule type" value="Genomic_DNA"/>
</dbReference>
<dbReference type="GO" id="GO:0043419">
    <property type="term" value="P:urea catabolic process"/>
    <property type="evidence" value="ECO:0007669"/>
    <property type="project" value="UniProtKB-UniPathway"/>
</dbReference>
<dbReference type="InterPro" id="IPR002019">
    <property type="entry name" value="Urease_beta-like"/>
</dbReference>
<dbReference type="OrthoDB" id="1708534at2759"/>
<comment type="catalytic activity">
    <reaction evidence="6">
        <text>urea + 2 H2O + H(+) = hydrogencarbonate + 2 NH4(+)</text>
        <dbReference type="Rhea" id="RHEA:20557"/>
        <dbReference type="ChEBI" id="CHEBI:15377"/>
        <dbReference type="ChEBI" id="CHEBI:15378"/>
        <dbReference type="ChEBI" id="CHEBI:16199"/>
        <dbReference type="ChEBI" id="CHEBI:17544"/>
        <dbReference type="ChEBI" id="CHEBI:28938"/>
        <dbReference type="EC" id="3.5.1.5"/>
    </reaction>
</comment>
<evidence type="ECO:0000256" key="5">
    <source>
        <dbReference type="ARBA" id="ARBA00022801"/>
    </source>
</evidence>
<comment type="caution">
    <text evidence="9">The sequence shown here is derived from an EMBL/GenBank/DDBJ whole genome shotgun (WGS) entry which is preliminary data.</text>
</comment>
<comment type="pathway">
    <text evidence="1 6">Nitrogen metabolism; urea degradation; CO(2) and NH(3) from urea (urease route): step 1/1.</text>
</comment>
<dbReference type="GO" id="GO:0035550">
    <property type="term" value="C:urease complex"/>
    <property type="evidence" value="ECO:0007669"/>
    <property type="project" value="InterPro"/>
</dbReference>
<reference evidence="9" key="1">
    <citation type="submission" date="2021-02" db="EMBL/GenBank/DDBJ databases">
        <authorList>
            <person name="Nowell W R."/>
        </authorList>
    </citation>
    <scope>NUCLEOTIDE SEQUENCE</scope>
</reference>
<keyword evidence="3 6" id="KW-0533">Nickel</keyword>
<dbReference type="Gene3D" id="3.30.280.10">
    <property type="entry name" value="Urease, gamma-like subunit"/>
    <property type="match status" value="1"/>
</dbReference>
<dbReference type="Pfam" id="PF00547">
    <property type="entry name" value="Urease_gamma"/>
    <property type="match status" value="1"/>
</dbReference>
<keyword evidence="4 6" id="KW-0479">Metal-binding</keyword>
<dbReference type="NCBIfam" id="TIGR00193">
    <property type="entry name" value="urease_gam"/>
    <property type="match status" value="1"/>
</dbReference>
<evidence type="ECO:0000313" key="12">
    <source>
        <dbReference type="Proteomes" id="UP000663877"/>
    </source>
</evidence>
<dbReference type="InterPro" id="IPR036463">
    <property type="entry name" value="Urease_gamma_sf"/>
</dbReference>
<dbReference type="SUPFAM" id="SSF51556">
    <property type="entry name" value="Metallo-dependent hydrolases"/>
    <property type="match status" value="1"/>
</dbReference>
<gene>
    <name evidence="9" type="ORF">BJG266_LOCUS1946</name>
    <name evidence="10" type="ORF">QVE165_LOCUS13175</name>
</gene>